<name>A0A6C0IGE5_9ZZZZ</name>
<evidence type="ECO:0000313" key="1">
    <source>
        <dbReference type="EMBL" id="QHT90583.1"/>
    </source>
</evidence>
<dbReference type="EMBL" id="MN740156">
    <property type="protein sequence ID" value="QHT90583.1"/>
    <property type="molecule type" value="Genomic_DNA"/>
</dbReference>
<sequence>MHHHHCTFHGLEEWSCHMFEKLGWMTLAARDGHKESIQCYLSSLKYLCEKIAEKKKETVDIDRRKDLDEMMANVKYLMACSKKLLKK</sequence>
<organism evidence="1">
    <name type="scientific">viral metagenome</name>
    <dbReference type="NCBI Taxonomy" id="1070528"/>
    <lineage>
        <taxon>unclassified sequences</taxon>
        <taxon>metagenomes</taxon>
        <taxon>organismal metagenomes</taxon>
    </lineage>
</organism>
<accession>A0A6C0IGE5</accession>
<reference evidence="1" key="1">
    <citation type="journal article" date="2020" name="Nature">
        <title>Giant virus diversity and host interactions through global metagenomics.</title>
        <authorList>
            <person name="Schulz F."/>
            <person name="Roux S."/>
            <person name="Paez-Espino D."/>
            <person name="Jungbluth S."/>
            <person name="Walsh D.A."/>
            <person name="Denef V.J."/>
            <person name="McMahon K.D."/>
            <person name="Konstantinidis K.T."/>
            <person name="Eloe-Fadrosh E.A."/>
            <person name="Kyrpides N.C."/>
            <person name="Woyke T."/>
        </authorList>
    </citation>
    <scope>NUCLEOTIDE SEQUENCE</scope>
    <source>
        <strain evidence="1">GVMAG-M-3300023184-71</strain>
    </source>
</reference>
<dbReference type="AlphaFoldDB" id="A0A6C0IGE5"/>
<protein>
    <submittedName>
        <fullName evidence="1">Uncharacterized protein</fullName>
    </submittedName>
</protein>
<proteinExistence type="predicted"/>